<evidence type="ECO:0000256" key="1">
    <source>
        <dbReference type="PIRSR" id="PIRSR001221-1"/>
    </source>
</evidence>
<feature type="active site" description="Charge relay system" evidence="1">
    <location>
        <position position="221"/>
    </location>
</feature>
<dbReference type="Pfam" id="PF01425">
    <property type="entry name" value="Amidase"/>
    <property type="match status" value="1"/>
</dbReference>
<name>A0A482X854_LAOST</name>
<dbReference type="InterPro" id="IPR052739">
    <property type="entry name" value="FAAH2"/>
</dbReference>
<dbReference type="OrthoDB" id="6428749at2759"/>
<keyword evidence="2" id="KW-1133">Transmembrane helix</keyword>
<feature type="active site" description="Charge relay system" evidence="1">
    <location>
        <position position="146"/>
    </location>
</feature>
<keyword evidence="2" id="KW-0472">Membrane</keyword>
<dbReference type="AlphaFoldDB" id="A0A482X854"/>
<evidence type="ECO:0000256" key="2">
    <source>
        <dbReference type="SAM" id="Phobius"/>
    </source>
</evidence>
<comment type="caution">
    <text evidence="4">The sequence shown here is derived from an EMBL/GenBank/DDBJ whole genome shotgun (WGS) entry which is preliminary data.</text>
</comment>
<dbReference type="InParanoid" id="A0A482X854"/>
<accession>A0A482X854</accession>
<feature type="transmembrane region" description="Helical" evidence="2">
    <location>
        <begin position="12"/>
        <end position="36"/>
    </location>
</feature>
<evidence type="ECO:0000313" key="5">
    <source>
        <dbReference type="Proteomes" id="UP000291343"/>
    </source>
</evidence>
<organism evidence="4 5">
    <name type="scientific">Laodelphax striatellus</name>
    <name type="common">Small brown planthopper</name>
    <name type="synonym">Delphax striatella</name>
    <dbReference type="NCBI Taxonomy" id="195883"/>
    <lineage>
        <taxon>Eukaryota</taxon>
        <taxon>Metazoa</taxon>
        <taxon>Ecdysozoa</taxon>
        <taxon>Arthropoda</taxon>
        <taxon>Hexapoda</taxon>
        <taxon>Insecta</taxon>
        <taxon>Pterygota</taxon>
        <taxon>Neoptera</taxon>
        <taxon>Paraneoptera</taxon>
        <taxon>Hemiptera</taxon>
        <taxon>Auchenorrhyncha</taxon>
        <taxon>Fulgoroidea</taxon>
        <taxon>Delphacidae</taxon>
        <taxon>Criomorphinae</taxon>
        <taxon>Laodelphax</taxon>
    </lineage>
</organism>
<dbReference type="SUPFAM" id="SSF75304">
    <property type="entry name" value="Amidase signature (AS) enzymes"/>
    <property type="match status" value="1"/>
</dbReference>
<dbReference type="InterPro" id="IPR036928">
    <property type="entry name" value="AS_sf"/>
</dbReference>
<proteinExistence type="predicted"/>
<gene>
    <name evidence="4" type="ORF">LSTR_LSTR005334</name>
</gene>
<dbReference type="EMBL" id="QKKF02016138">
    <property type="protein sequence ID" value="RZF41872.1"/>
    <property type="molecule type" value="Genomic_DNA"/>
</dbReference>
<protein>
    <recommendedName>
        <fullName evidence="3">Amidase domain-containing protein</fullName>
    </recommendedName>
</protein>
<keyword evidence="2" id="KW-0812">Transmembrane</keyword>
<dbReference type="Gene3D" id="3.90.1300.10">
    <property type="entry name" value="Amidase signature (AS) domain"/>
    <property type="match status" value="1"/>
</dbReference>
<dbReference type="GO" id="GO:0012505">
    <property type="term" value="C:endomembrane system"/>
    <property type="evidence" value="ECO:0007669"/>
    <property type="project" value="TreeGrafter"/>
</dbReference>
<dbReference type="PANTHER" id="PTHR43372:SF2">
    <property type="entry name" value="IP13792P"/>
    <property type="match status" value="1"/>
</dbReference>
<dbReference type="PANTHER" id="PTHR43372">
    <property type="entry name" value="FATTY-ACID AMIDE HYDROLASE"/>
    <property type="match status" value="1"/>
</dbReference>
<dbReference type="STRING" id="195883.A0A482X854"/>
<feature type="domain" description="Amidase" evidence="3">
    <location>
        <begin position="84"/>
        <end position="529"/>
    </location>
</feature>
<evidence type="ECO:0000259" key="3">
    <source>
        <dbReference type="Pfam" id="PF01425"/>
    </source>
</evidence>
<dbReference type="FunCoup" id="A0A482X854">
    <property type="interactions" value="5"/>
</dbReference>
<dbReference type="SMR" id="A0A482X854"/>
<evidence type="ECO:0000313" key="4">
    <source>
        <dbReference type="EMBL" id="RZF41872.1"/>
    </source>
</evidence>
<reference evidence="4 5" key="1">
    <citation type="journal article" date="2017" name="Gigascience">
        <title>Genome sequence of the small brown planthopper, Laodelphax striatellus.</title>
        <authorList>
            <person name="Zhu J."/>
            <person name="Jiang F."/>
            <person name="Wang X."/>
            <person name="Yang P."/>
            <person name="Bao Y."/>
            <person name="Zhao W."/>
            <person name="Wang W."/>
            <person name="Lu H."/>
            <person name="Wang Q."/>
            <person name="Cui N."/>
            <person name="Li J."/>
            <person name="Chen X."/>
            <person name="Luo L."/>
            <person name="Yu J."/>
            <person name="Kang L."/>
            <person name="Cui F."/>
        </authorList>
    </citation>
    <scope>NUCLEOTIDE SEQUENCE [LARGE SCALE GENOMIC DNA]</scope>
    <source>
        <strain evidence="4">Lst14</strain>
    </source>
</reference>
<dbReference type="Proteomes" id="UP000291343">
    <property type="component" value="Unassembled WGS sequence"/>
</dbReference>
<dbReference type="InterPro" id="IPR023631">
    <property type="entry name" value="Amidase_dom"/>
</dbReference>
<feature type="active site" description="Acyl-ester intermediate" evidence="1">
    <location>
        <position position="245"/>
    </location>
</feature>
<sequence>MTASAENGLAAIINYLLFIMISPFVKYLLFIGLKFLKFTMIWPITKAVSIGPTKKCPPIRNQMLMLSGSSLAHKIRTKQVTCVEVVTAYINRIREVNQSLNAVVEDRFQEAVKEAQAVDSLLASNTKSEDIIASETPFLGVPVTVKESISVQGMSNNAARSNVSEHRADEDADVVRLMRKAGFIILCVTNTPELCLCWETFNNKTGRTNNPYNLKRSPGGSSGGEAALLGAGASVIGMPSDIGGSARLPAMYTGGFGHKPTPGYVSNRGHVPTATDTHWNNFFTLGPMCRFAEDLPPLLSCIIDDPLKVKELKLHEPVDLKKVRVFYAEDEGPNSITSDKMCTEMRGAMRRAIHHLKVKYGIEAKKVHIKGLEDSLELSAMIMLRMKGIPNVFQKSENTPDEWNSVTLEILKRITCLSSATLPSILYAPAKCVADRVSDDYYKTMLLRKRDIMDQFQELLGNTGVFLYPTFPYPAQYHYQIFYNLMNTSYLAIYNVLEMPVTACPLGLNHEGLPMGIQVVGWQGQDRLTMAVSQALEKEFGGWIPPPE</sequence>
<dbReference type="PIRSF" id="PIRSF001221">
    <property type="entry name" value="Amidase_fungi"/>
    <property type="match status" value="1"/>
</dbReference>
<keyword evidence="5" id="KW-1185">Reference proteome</keyword>